<name>A0A7R9YUC9_9CHLO</name>
<dbReference type="Pfam" id="PF14008">
    <property type="entry name" value="Metallophos_C"/>
    <property type="match status" value="1"/>
</dbReference>
<feature type="domain" description="Purple acid phosphatase C-terminal" evidence="3">
    <location>
        <begin position="411"/>
        <end position="470"/>
    </location>
</feature>
<proteinExistence type="predicted"/>
<evidence type="ECO:0000259" key="2">
    <source>
        <dbReference type="Pfam" id="PF00149"/>
    </source>
</evidence>
<dbReference type="EMBL" id="HBEC01018485">
    <property type="protein sequence ID" value="CAD8288630.1"/>
    <property type="molecule type" value="Transcribed_RNA"/>
</dbReference>
<feature type="region of interest" description="Disordered" evidence="1">
    <location>
        <begin position="345"/>
        <end position="383"/>
    </location>
</feature>
<dbReference type="Pfam" id="PF00149">
    <property type="entry name" value="Metallophos"/>
    <property type="match status" value="1"/>
</dbReference>
<gene>
    <name evidence="4" type="ORF">CEUR00632_LOCUS8669</name>
</gene>
<dbReference type="AlphaFoldDB" id="A0A7R9YUC9"/>
<reference evidence="4" key="1">
    <citation type="submission" date="2021-01" db="EMBL/GenBank/DDBJ databases">
        <authorList>
            <person name="Corre E."/>
            <person name="Pelletier E."/>
            <person name="Niang G."/>
            <person name="Scheremetjew M."/>
            <person name="Finn R."/>
            <person name="Kale V."/>
            <person name="Holt S."/>
            <person name="Cochrane G."/>
            <person name="Meng A."/>
            <person name="Brown T."/>
            <person name="Cohen L."/>
        </authorList>
    </citation>
    <scope>NUCLEOTIDE SEQUENCE</scope>
    <source>
        <strain evidence="4">CCMP219</strain>
    </source>
</reference>
<evidence type="ECO:0000256" key="1">
    <source>
        <dbReference type="SAM" id="MobiDB-lite"/>
    </source>
</evidence>
<protein>
    <recommendedName>
        <fullName evidence="5">Calcineurin-like phosphoesterase domain-containing protein</fullName>
    </recommendedName>
</protein>
<sequence>MCGFPADSVGFLDPGHIHTAVVPLPDDLRADDLLEYRYGSETAGWSDWRTARIPPPVGDRSAPPLRFLVFNDVAMSNALLFDNKCPPWCPAGLSFASDYGENSTKLPRWLEAEDAHLALLIGDLAYAIGFAADWDFFGSQFERSFTRWPLAVGMGNHERDWPATGDAFGNMAKDSGGECGVPTIKRFSTPAHGPAGSCAADASARICHGGGDGGGSGGAPALFYSFERGPVHFLVLDSEMPSGPDSEQGRFVARDLASVDRSRTPWVVVGTHRMMWAPASWRSPPVGDLDNMERLQSDLEGLFAAHGVDVVVQGHEHAYARTCMLRAGGKCADAGADTGADADADAGAPHAGGGVAAGAANHESAGLPRRGLPTSAGTADGAAGRVSAAGNGAGTGTVGAVAAGDAVSGRAPVYVLAGHAGAGFTHGFPAKLPEWVRAAQQDRNGYLRFTANFSTLSMEAVSTDDGSIMDAFQLTR</sequence>
<evidence type="ECO:0000259" key="3">
    <source>
        <dbReference type="Pfam" id="PF14008"/>
    </source>
</evidence>
<evidence type="ECO:0000313" key="4">
    <source>
        <dbReference type="EMBL" id="CAD8288630.1"/>
    </source>
</evidence>
<evidence type="ECO:0008006" key="5">
    <source>
        <dbReference type="Google" id="ProtNLM"/>
    </source>
</evidence>
<dbReference type="GO" id="GO:0016787">
    <property type="term" value="F:hydrolase activity"/>
    <property type="evidence" value="ECO:0007669"/>
    <property type="project" value="InterPro"/>
</dbReference>
<dbReference type="PANTHER" id="PTHR45778:SF3">
    <property type="entry name" value="PURPLE ACID PHOSPHATASE"/>
    <property type="match status" value="1"/>
</dbReference>
<dbReference type="InterPro" id="IPR025733">
    <property type="entry name" value="PAPs_C"/>
</dbReference>
<dbReference type="InterPro" id="IPR029052">
    <property type="entry name" value="Metallo-depent_PP-like"/>
</dbReference>
<dbReference type="InterPro" id="IPR004843">
    <property type="entry name" value="Calcineurin-like_PHP"/>
</dbReference>
<feature type="domain" description="Calcineurin-like phosphoesterase" evidence="2">
    <location>
        <begin position="66"/>
        <end position="319"/>
    </location>
</feature>
<accession>A0A7R9YUC9</accession>
<dbReference type="SUPFAM" id="SSF56300">
    <property type="entry name" value="Metallo-dependent phosphatases"/>
    <property type="match status" value="1"/>
</dbReference>
<dbReference type="Gene3D" id="3.60.21.10">
    <property type="match status" value="1"/>
</dbReference>
<dbReference type="PANTHER" id="PTHR45778">
    <property type="entry name" value="PURPLE ACID PHOSPHATASE-RELATED"/>
    <property type="match status" value="1"/>
</dbReference>
<organism evidence="4">
    <name type="scientific">Chlamydomonas euryale</name>
    <dbReference type="NCBI Taxonomy" id="1486919"/>
    <lineage>
        <taxon>Eukaryota</taxon>
        <taxon>Viridiplantae</taxon>
        <taxon>Chlorophyta</taxon>
        <taxon>core chlorophytes</taxon>
        <taxon>Chlorophyceae</taxon>
        <taxon>CS clade</taxon>
        <taxon>Chlamydomonadales</taxon>
        <taxon>Chlamydomonadaceae</taxon>
        <taxon>Chlamydomonas</taxon>
    </lineage>
</organism>